<dbReference type="Gene3D" id="2.60.40.420">
    <property type="entry name" value="Cupredoxins - blue copper proteins"/>
    <property type="match status" value="1"/>
</dbReference>
<feature type="chain" id="PRO_5034053592" description="N-acetylglucosamine-induced protein 1" evidence="1">
    <location>
        <begin position="18"/>
        <end position="276"/>
    </location>
</feature>
<dbReference type="EMBL" id="JAAMPI010001527">
    <property type="protein sequence ID" value="KAF4624883.1"/>
    <property type="molecule type" value="Genomic_DNA"/>
</dbReference>
<feature type="signal peptide" evidence="1">
    <location>
        <begin position="1"/>
        <end position="17"/>
    </location>
</feature>
<dbReference type="PANTHER" id="PTHR35020:SF4">
    <property type="entry name" value="N-ACETYLGLUCOSAMINE-INDUCED PROTEIN 1"/>
    <property type="match status" value="1"/>
</dbReference>
<dbReference type="OrthoDB" id="10053431at2759"/>
<dbReference type="GO" id="GO:0005737">
    <property type="term" value="C:cytoplasm"/>
    <property type="evidence" value="ECO:0007669"/>
    <property type="project" value="TreeGrafter"/>
</dbReference>
<dbReference type="SUPFAM" id="SSF49503">
    <property type="entry name" value="Cupredoxins"/>
    <property type="match status" value="1"/>
</dbReference>
<organism evidence="2 3">
    <name type="scientific">Cudoniella acicularis</name>
    <dbReference type="NCBI Taxonomy" id="354080"/>
    <lineage>
        <taxon>Eukaryota</taxon>
        <taxon>Fungi</taxon>
        <taxon>Dikarya</taxon>
        <taxon>Ascomycota</taxon>
        <taxon>Pezizomycotina</taxon>
        <taxon>Leotiomycetes</taxon>
        <taxon>Helotiales</taxon>
        <taxon>Tricladiaceae</taxon>
        <taxon>Cudoniella</taxon>
    </lineage>
</organism>
<dbReference type="CDD" id="cd00920">
    <property type="entry name" value="Cupredoxin"/>
    <property type="match status" value="1"/>
</dbReference>
<keyword evidence="3" id="KW-1185">Reference proteome</keyword>
<dbReference type="AlphaFoldDB" id="A0A8H4VW76"/>
<name>A0A8H4VW76_9HELO</name>
<dbReference type="GO" id="GO:0006044">
    <property type="term" value="P:N-acetylglucosamine metabolic process"/>
    <property type="evidence" value="ECO:0007669"/>
    <property type="project" value="TreeGrafter"/>
</dbReference>
<dbReference type="InterPro" id="IPR008972">
    <property type="entry name" value="Cupredoxin"/>
</dbReference>
<protein>
    <recommendedName>
        <fullName evidence="4">N-acetylglucosamine-induced protein 1</fullName>
    </recommendedName>
</protein>
<dbReference type="InterPro" id="IPR022036">
    <property type="entry name" value="DUF3605"/>
</dbReference>
<evidence type="ECO:0000313" key="3">
    <source>
        <dbReference type="Proteomes" id="UP000566819"/>
    </source>
</evidence>
<proteinExistence type="predicted"/>
<dbReference type="Proteomes" id="UP000566819">
    <property type="component" value="Unassembled WGS sequence"/>
</dbReference>
<sequence>MQFTVSSILALAASATAATIQVAVGQNGLTYTPNNITASVGDLIQFSFFPKNHSVTQSSFADPCHPLAGGFFSTFQKTTLSQKDLAIISTPDSQYTPLTWPTVQHIIRTNRLDAFQRQPSELRRYLAYNHTLKKLHGSIMAFILKERLGWEEPLVAKGNGEGKGVFEEESDWKVLWNDWPYGIDPRVVHLVVWTKFELEEDAGTGDLTNRARGEIEELVSRVFRERCGGENVIWFKNWKSLKSVHAVEHFHVMLYDPDPSFIKEITHGDIPLSQKV</sequence>
<reference evidence="2 3" key="1">
    <citation type="submission" date="2020-03" db="EMBL/GenBank/DDBJ databases">
        <title>Draft Genome Sequence of Cudoniella acicularis.</title>
        <authorList>
            <person name="Buettner E."/>
            <person name="Kellner H."/>
        </authorList>
    </citation>
    <scope>NUCLEOTIDE SEQUENCE [LARGE SCALE GENOMIC DNA]</scope>
    <source>
        <strain evidence="2 3">DSM 108380</strain>
    </source>
</reference>
<dbReference type="PANTHER" id="PTHR35020">
    <property type="entry name" value="N-ACETYLGLUCOSAMINE-INDUCED PROTEIN 1"/>
    <property type="match status" value="1"/>
</dbReference>
<accession>A0A8H4VW76</accession>
<gene>
    <name evidence="2" type="ORF">G7Y89_g13283</name>
</gene>
<comment type="caution">
    <text evidence="2">The sequence shown here is derived from an EMBL/GenBank/DDBJ whole genome shotgun (WGS) entry which is preliminary data.</text>
</comment>
<evidence type="ECO:0008006" key="4">
    <source>
        <dbReference type="Google" id="ProtNLM"/>
    </source>
</evidence>
<keyword evidence="1" id="KW-0732">Signal</keyword>
<evidence type="ECO:0000313" key="2">
    <source>
        <dbReference type="EMBL" id="KAF4624883.1"/>
    </source>
</evidence>
<evidence type="ECO:0000256" key="1">
    <source>
        <dbReference type="SAM" id="SignalP"/>
    </source>
</evidence>
<dbReference type="Pfam" id="PF12239">
    <property type="entry name" value="DUF3605"/>
    <property type="match status" value="1"/>
</dbReference>